<evidence type="ECO:0000256" key="5">
    <source>
        <dbReference type="ARBA" id="ARBA00022553"/>
    </source>
</evidence>
<evidence type="ECO:0000256" key="2">
    <source>
        <dbReference type="ARBA" id="ARBA00004651"/>
    </source>
</evidence>
<dbReference type="CDD" id="cd06225">
    <property type="entry name" value="HAMP"/>
    <property type="match status" value="1"/>
</dbReference>
<keyword evidence="15" id="KW-1185">Reference proteome</keyword>
<gene>
    <name evidence="14" type="ORF">AQPW35_20420</name>
</gene>
<dbReference type="GO" id="GO:0009927">
    <property type="term" value="F:histidine phosphotransfer kinase activity"/>
    <property type="evidence" value="ECO:0007669"/>
    <property type="project" value="TreeGrafter"/>
</dbReference>
<dbReference type="InterPro" id="IPR003661">
    <property type="entry name" value="HisK_dim/P_dom"/>
</dbReference>
<evidence type="ECO:0000259" key="12">
    <source>
        <dbReference type="PROSITE" id="PS50109"/>
    </source>
</evidence>
<dbReference type="PANTHER" id="PTHR43047:SF72">
    <property type="entry name" value="OSMOSENSING HISTIDINE PROTEIN KINASE SLN1"/>
    <property type="match status" value="1"/>
</dbReference>
<comment type="subcellular location">
    <subcellularLocation>
        <location evidence="2">Cell membrane</location>
        <topology evidence="2">Multi-pass membrane protein</topology>
    </subcellularLocation>
</comment>
<name>A0A480ANB4_9BURK</name>
<evidence type="ECO:0000256" key="1">
    <source>
        <dbReference type="ARBA" id="ARBA00000085"/>
    </source>
</evidence>
<dbReference type="PRINTS" id="PR00344">
    <property type="entry name" value="BCTRLSENSOR"/>
</dbReference>
<evidence type="ECO:0000256" key="6">
    <source>
        <dbReference type="ARBA" id="ARBA00022679"/>
    </source>
</evidence>
<dbReference type="PROSITE" id="PS50885">
    <property type="entry name" value="HAMP"/>
    <property type="match status" value="1"/>
</dbReference>
<dbReference type="SUPFAM" id="SSF47384">
    <property type="entry name" value="Homodimeric domain of signal transducing histidine kinase"/>
    <property type="match status" value="1"/>
</dbReference>
<keyword evidence="9 11" id="KW-1133">Transmembrane helix</keyword>
<organism evidence="14 15">
    <name type="scientific">Pseudaquabacterium pictum</name>
    <dbReference type="NCBI Taxonomy" id="2315236"/>
    <lineage>
        <taxon>Bacteria</taxon>
        <taxon>Pseudomonadati</taxon>
        <taxon>Pseudomonadota</taxon>
        <taxon>Betaproteobacteria</taxon>
        <taxon>Burkholderiales</taxon>
        <taxon>Sphaerotilaceae</taxon>
        <taxon>Pseudaquabacterium</taxon>
    </lineage>
</organism>
<dbReference type="InterPro" id="IPR005467">
    <property type="entry name" value="His_kinase_dom"/>
</dbReference>
<evidence type="ECO:0000313" key="14">
    <source>
        <dbReference type="EMBL" id="GCL62961.1"/>
    </source>
</evidence>
<dbReference type="Gene3D" id="3.30.450.20">
    <property type="entry name" value="PAS domain"/>
    <property type="match status" value="2"/>
</dbReference>
<dbReference type="Pfam" id="PF02743">
    <property type="entry name" value="dCache_1"/>
    <property type="match status" value="1"/>
</dbReference>
<dbReference type="Pfam" id="PF00672">
    <property type="entry name" value="HAMP"/>
    <property type="match status" value="1"/>
</dbReference>
<sequence>MPELPDPAVPDATPAWSGGALTLETALAAARPAVGAAGTHPAARRLPGLRTGLWLLIGIGLLPALAGTAWYLVQLRAIAMRDAYAQADLMAGGTAEALRWVVQDAQAMLAAVAARPKVRALDSADCDPLFRDFRAVLPSYKALALRRTNGDSVCSELANPPPRAVVAASDWFQQAVQQPGFRVSGVHPGTVQQPWAVRLTHAVVSANGQAEGLLVSPVDLKQLHQRLFARLPPQARVAVVDGRNRVVLQSQQQEARVGKVAVESVARLVDQLRRDAAAGRGDAEVRQFVETGFDGSRRLFSMRPVPLTDWVVVASLPEDDTLQGYRATRNRALAAALLMLLCAGLAAWRVGRAIAAPMQGLASAARDVAAGDDSRRAQETGPREMAEVAREFNRMVAANAAARAQLQAGEQQYRTLIQNLPVAVVTHLPDSAIEVFNDRASSLLRLSPAQMAGRTVADPAWCFVDAQGQRLPPPAYPVSRLLRSREPLPPLLLGIAADLGADMPPQAHTWVMVTGYPQFDAGGQLQRVIVAFVDVTVEREAEALRQAKESAEAASAAKSAFLSRVSHELRTPLNAINGFSELVLMDPQVPPASKDKVQHVLHAGQHLLSLINQVLDLTQVEAGHRPALQPVALWPLLADCVALCEPLAQARGVALSLPLPPQPAPWVLAEPTPLRQVLINLLSNAIKYNRPGGRVQVQLVPADGSGRLALQVQDTGPGLTALQQAALFQPFNRLGAEFSGVEGHGLGLSIARMLAQALRGDITVHSVVGDGATFTLHLQQVPAAG</sequence>
<evidence type="ECO:0000256" key="3">
    <source>
        <dbReference type="ARBA" id="ARBA00012438"/>
    </source>
</evidence>
<keyword evidence="6" id="KW-0808">Transferase</keyword>
<comment type="catalytic activity">
    <reaction evidence="1">
        <text>ATP + protein L-histidine = ADP + protein N-phospho-L-histidine.</text>
        <dbReference type="EC" id="2.7.13.3"/>
    </reaction>
</comment>
<dbReference type="InterPro" id="IPR036890">
    <property type="entry name" value="HATPase_C_sf"/>
</dbReference>
<feature type="domain" description="Histidine kinase" evidence="12">
    <location>
        <begin position="564"/>
        <end position="782"/>
    </location>
</feature>
<dbReference type="Proteomes" id="UP000301751">
    <property type="component" value="Unassembled WGS sequence"/>
</dbReference>
<keyword evidence="10 11" id="KW-0472">Membrane</keyword>
<dbReference type="EMBL" id="BJCL01000004">
    <property type="protein sequence ID" value="GCL62961.1"/>
    <property type="molecule type" value="Genomic_DNA"/>
</dbReference>
<dbReference type="CDD" id="cd00082">
    <property type="entry name" value="HisKA"/>
    <property type="match status" value="1"/>
</dbReference>
<feature type="domain" description="HAMP" evidence="13">
    <location>
        <begin position="352"/>
        <end position="404"/>
    </location>
</feature>
<protein>
    <recommendedName>
        <fullName evidence="3">histidine kinase</fullName>
        <ecNumber evidence="3">2.7.13.3</ecNumber>
    </recommendedName>
</protein>
<evidence type="ECO:0000313" key="15">
    <source>
        <dbReference type="Proteomes" id="UP000301751"/>
    </source>
</evidence>
<proteinExistence type="predicted"/>
<dbReference type="SMART" id="SM00388">
    <property type="entry name" value="HisKA"/>
    <property type="match status" value="1"/>
</dbReference>
<dbReference type="CDD" id="cd12915">
    <property type="entry name" value="PDC2_DGC_like"/>
    <property type="match status" value="1"/>
</dbReference>
<dbReference type="InterPro" id="IPR033479">
    <property type="entry name" value="dCache_1"/>
</dbReference>
<evidence type="ECO:0000256" key="9">
    <source>
        <dbReference type="ARBA" id="ARBA00022989"/>
    </source>
</evidence>
<accession>A0A480ANB4</accession>
<evidence type="ECO:0000256" key="4">
    <source>
        <dbReference type="ARBA" id="ARBA00022475"/>
    </source>
</evidence>
<dbReference type="Gene3D" id="3.30.565.10">
    <property type="entry name" value="Histidine kinase-like ATPase, C-terminal domain"/>
    <property type="match status" value="1"/>
</dbReference>
<dbReference type="AlphaFoldDB" id="A0A480ANB4"/>
<dbReference type="Pfam" id="PF02518">
    <property type="entry name" value="HATPase_c"/>
    <property type="match status" value="1"/>
</dbReference>
<dbReference type="GO" id="GO:0000155">
    <property type="term" value="F:phosphorelay sensor kinase activity"/>
    <property type="evidence" value="ECO:0007669"/>
    <property type="project" value="InterPro"/>
</dbReference>
<evidence type="ECO:0000256" key="8">
    <source>
        <dbReference type="ARBA" id="ARBA00022777"/>
    </source>
</evidence>
<keyword evidence="8" id="KW-0418">Kinase</keyword>
<feature type="transmembrane region" description="Helical" evidence="11">
    <location>
        <begin position="53"/>
        <end position="73"/>
    </location>
</feature>
<dbReference type="InterPro" id="IPR004358">
    <property type="entry name" value="Sig_transdc_His_kin-like_C"/>
</dbReference>
<dbReference type="Pfam" id="PF00512">
    <property type="entry name" value="HisKA"/>
    <property type="match status" value="1"/>
</dbReference>
<dbReference type="CDD" id="cd12914">
    <property type="entry name" value="PDC1_DGC_like"/>
    <property type="match status" value="1"/>
</dbReference>
<dbReference type="RefSeq" id="WP_162520752.1">
    <property type="nucleotide sequence ID" value="NZ_BJCL01000004.1"/>
</dbReference>
<dbReference type="SMART" id="SM00304">
    <property type="entry name" value="HAMP"/>
    <property type="match status" value="1"/>
</dbReference>
<dbReference type="SUPFAM" id="SSF55874">
    <property type="entry name" value="ATPase domain of HSP90 chaperone/DNA topoisomerase II/histidine kinase"/>
    <property type="match status" value="1"/>
</dbReference>
<dbReference type="PROSITE" id="PS50109">
    <property type="entry name" value="HIS_KIN"/>
    <property type="match status" value="1"/>
</dbReference>
<feature type="transmembrane region" description="Helical" evidence="11">
    <location>
        <begin position="332"/>
        <end position="351"/>
    </location>
</feature>
<evidence type="ECO:0000256" key="11">
    <source>
        <dbReference type="SAM" id="Phobius"/>
    </source>
</evidence>
<dbReference type="InterPro" id="IPR035965">
    <property type="entry name" value="PAS-like_dom_sf"/>
</dbReference>
<dbReference type="InterPro" id="IPR003660">
    <property type="entry name" value="HAMP_dom"/>
</dbReference>
<dbReference type="SUPFAM" id="SSF55785">
    <property type="entry name" value="PYP-like sensor domain (PAS domain)"/>
    <property type="match status" value="1"/>
</dbReference>
<keyword evidence="5" id="KW-0597">Phosphoprotein</keyword>
<comment type="caution">
    <text evidence="14">The sequence shown here is derived from an EMBL/GenBank/DDBJ whole genome shotgun (WGS) entry which is preliminary data.</text>
</comment>
<keyword evidence="4" id="KW-1003">Cell membrane</keyword>
<dbReference type="Gene3D" id="1.10.287.130">
    <property type="match status" value="1"/>
</dbReference>
<keyword evidence="7 11" id="KW-0812">Transmembrane</keyword>
<dbReference type="InterPro" id="IPR003594">
    <property type="entry name" value="HATPase_dom"/>
</dbReference>
<dbReference type="EC" id="2.7.13.3" evidence="3"/>
<dbReference type="Gene3D" id="6.10.340.10">
    <property type="match status" value="1"/>
</dbReference>
<dbReference type="SMART" id="SM00387">
    <property type="entry name" value="HATPase_c"/>
    <property type="match status" value="1"/>
</dbReference>
<dbReference type="PANTHER" id="PTHR43047">
    <property type="entry name" value="TWO-COMPONENT HISTIDINE PROTEIN KINASE"/>
    <property type="match status" value="1"/>
</dbReference>
<evidence type="ECO:0000256" key="10">
    <source>
        <dbReference type="ARBA" id="ARBA00023136"/>
    </source>
</evidence>
<evidence type="ECO:0000259" key="13">
    <source>
        <dbReference type="PROSITE" id="PS50885"/>
    </source>
</evidence>
<dbReference type="InterPro" id="IPR036097">
    <property type="entry name" value="HisK_dim/P_sf"/>
</dbReference>
<evidence type="ECO:0000256" key="7">
    <source>
        <dbReference type="ARBA" id="ARBA00022692"/>
    </source>
</evidence>
<dbReference type="GO" id="GO:0005886">
    <property type="term" value="C:plasma membrane"/>
    <property type="evidence" value="ECO:0007669"/>
    <property type="project" value="UniProtKB-SubCell"/>
</dbReference>
<reference evidence="15" key="1">
    <citation type="submission" date="2019-03" db="EMBL/GenBank/DDBJ databases">
        <title>Aquabacterium pictum sp.nov., the first bacteriochlorophyll a-containing freshwater bacterium in the genus Aquabacterium of the class Betaproteobacteria.</title>
        <authorList>
            <person name="Hirose S."/>
            <person name="Tank M."/>
            <person name="Hara E."/>
            <person name="Tamaki H."/>
            <person name="Takaichi S."/>
            <person name="Haruta S."/>
            <person name="Hanada S."/>
        </authorList>
    </citation>
    <scope>NUCLEOTIDE SEQUENCE [LARGE SCALE GENOMIC DNA]</scope>
    <source>
        <strain evidence="15">W35</strain>
    </source>
</reference>